<sequence length="201" mass="22456">MSSKSKLGYKMGNVIGYAALVGSIVFTATASAQVKTKTAEEFAQYGPEDAYWVFTVTCEDDSEHKVQRKTDGDLWCAKEIEGFCDANRDIAADKVCGDAFGEAYAEQKNTIDAEQAARKQAEAESERKRSEAAAAKQREEQAKQQAAQRAQAEADAKVQRQLSIEEELLKIEQEKLDLRRQELELQERAVQIQELLDQEQG</sequence>
<gene>
    <name evidence="3" type="ORF">GCM10008090_28100</name>
</gene>
<reference evidence="3" key="1">
    <citation type="journal article" date="2014" name="Int. J. Syst. Evol. Microbiol.">
        <title>Complete genome sequence of Corynebacterium casei LMG S-19264T (=DSM 44701T), isolated from a smear-ripened cheese.</title>
        <authorList>
            <consortium name="US DOE Joint Genome Institute (JGI-PGF)"/>
            <person name="Walter F."/>
            <person name="Albersmeier A."/>
            <person name="Kalinowski J."/>
            <person name="Ruckert C."/>
        </authorList>
    </citation>
    <scope>NUCLEOTIDE SEQUENCE</scope>
    <source>
        <strain evidence="3">KCTC 12711</strain>
    </source>
</reference>
<dbReference type="RefSeq" id="WP_189402340.1">
    <property type="nucleotide sequence ID" value="NZ_BMXA01000006.1"/>
</dbReference>
<accession>A0A918RZP8</accession>
<feature type="signal peptide" evidence="2">
    <location>
        <begin position="1"/>
        <end position="32"/>
    </location>
</feature>
<feature type="compositionally biased region" description="Basic and acidic residues" evidence="1">
    <location>
        <begin position="120"/>
        <end position="142"/>
    </location>
</feature>
<evidence type="ECO:0000313" key="3">
    <source>
        <dbReference type="EMBL" id="GHA16832.1"/>
    </source>
</evidence>
<dbReference type="EMBL" id="BMXA01000006">
    <property type="protein sequence ID" value="GHA16832.1"/>
    <property type="molecule type" value="Genomic_DNA"/>
</dbReference>
<evidence type="ECO:0000256" key="2">
    <source>
        <dbReference type="SAM" id="SignalP"/>
    </source>
</evidence>
<keyword evidence="2" id="KW-0732">Signal</keyword>
<proteinExistence type="predicted"/>
<organism evidence="3 4">
    <name type="scientific">Arenicella chitinivorans</name>
    <dbReference type="NCBI Taxonomy" id="1329800"/>
    <lineage>
        <taxon>Bacteria</taxon>
        <taxon>Pseudomonadati</taxon>
        <taxon>Pseudomonadota</taxon>
        <taxon>Gammaproteobacteria</taxon>
        <taxon>Arenicellales</taxon>
        <taxon>Arenicellaceae</taxon>
        <taxon>Arenicella</taxon>
    </lineage>
</organism>
<comment type="caution">
    <text evidence="3">The sequence shown here is derived from an EMBL/GenBank/DDBJ whole genome shotgun (WGS) entry which is preliminary data.</text>
</comment>
<name>A0A918RZP8_9GAMM</name>
<feature type="chain" id="PRO_5037987494" evidence="2">
    <location>
        <begin position="33"/>
        <end position="201"/>
    </location>
</feature>
<evidence type="ECO:0000313" key="4">
    <source>
        <dbReference type="Proteomes" id="UP000614811"/>
    </source>
</evidence>
<keyword evidence="4" id="KW-1185">Reference proteome</keyword>
<reference evidence="3" key="2">
    <citation type="submission" date="2020-09" db="EMBL/GenBank/DDBJ databases">
        <authorList>
            <person name="Sun Q."/>
            <person name="Kim S."/>
        </authorList>
    </citation>
    <scope>NUCLEOTIDE SEQUENCE</scope>
    <source>
        <strain evidence="3">KCTC 12711</strain>
    </source>
</reference>
<evidence type="ECO:0000256" key="1">
    <source>
        <dbReference type="SAM" id="MobiDB-lite"/>
    </source>
</evidence>
<feature type="region of interest" description="Disordered" evidence="1">
    <location>
        <begin position="120"/>
        <end position="156"/>
    </location>
</feature>
<dbReference type="AlphaFoldDB" id="A0A918RZP8"/>
<protein>
    <submittedName>
        <fullName evidence="3">Uncharacterized protein</fullName>
    </submittedName>
</protein>
<dbReference type="Proteomes" id="UP000614811">
    <property type="component" value="Unassembled WGS sequence"/>
</dbReference>